<feature type="non-terminal residue" evidence="2">
    <location>
        <position position="1"/>
    </location>
</feature>
<proteinExistence type="predicted"/>
<organism evidence="2 3">
    <name type="scientific">Datura stramonium</name>
    <name type="common">Jimsonweed</name>
    <name type="synonym">Common thornapple</name>
    <dbReference type="NCBI Taxonomy" id="4076"/>
    <lineage>
        <taxon>Eukaryota</taxon>
        <taxon>Viridiplantae</taxon>
        <taxon>Streptophyta</taxon>
        <taxon>Embryophyta</taxon>
        <taxon>Tracheophyta</taxon>
        <taxon>Spermatophyta</taxon>
        <taxon>Magnoliopsida</taxon>
        <taxon>eudicotyledons</taxon>
        <taxon>Gunneridae</taxon>
        <taxon>Pentapetalae</taxon>
        <taxon>asterids</taxon>
        <taxon>lamiids</taxon>
        <taxon>Solanales</taxon>
        <taxon>Solanaceae</taxon>
        <taxon>Solanoideae</taxon>
        <taxon>Datureae</taxon>
        <taxon>Datura</taxon>
    </lineage>
</organism>
<feature type="compositionally biased region" description="Polar residues" evidence="1">
    <location>
        <begin position="51"/>
        <end position="60"/>
    </location>
</feature>
<evidence type="ECO:0000256" key="1">
    <source>
        <dbReference type="SAM" id="MobiDB-lite"/>
    </source>
</evidence>
<feature type="compositionally biased region" description="Polar residues" evidence="1">
    <location>
        <begin position="34"/>
        <end position="43"/>
    </location>
</feature>
<evidence type="ECO:0000313" key="2">
    <source>
        <dbReference type="EMBL" id="MCD9559847.1"/>
    </source>
</evidence>
<keyword evidence="3" id="KW-1185">Reference proteome</keyword>
<name>A0ABS8UNX9_DATST</name>
<protein>
    <submittedName>
        <fullName evidence="2">Uncharacterized protein</fullName>
    </submittedName>
</protein>
<comment type="caution">
    <text evidence="2">The sequence shown here is derived from an EMBL/GenBank/DDBJ whole genome shotgun (WGS) entry which is preliminary data.</text>
</comment>
<sequence length="60" mass="6639">PKQHDQGGDAQPKQRDQGRDAVLIQRDARRGAASLSSGQQLIPTLTRKRSCQTQINSIKE</sequence>
<reference evidence="2 3" key="1">
    <citation type="journal article" date="2021" name="BMC Genomics">
        <title>Datura genome reveals duplications of psychoactive alkaloid biosynthetic genes and high mutation rate following tissue culture.</title>
        <authorList>
            <person name="Rajewski A."/>
            <person name="Carter-House D."/>
            <person name="Stajich J."/>
            <person name="Litt A."/>
        </authorList>
    </citation>
    <scope>NUCLEOTIDE SEQUENCE [LARGE SCALE GENOMIC DNA]</scope>
    <source>
        <strain evidence="2">AR-01</strain>
    </source>
</reference>
<evidence type="ECO:0000313" key="3">
    <source>
        <dbReference type="Proteomes" id="UP000823775"/>
    </source>
</evidence>
<accession>A0ABS8UNX9</accession>
<feature type="compositionally biased region" description="Basic and acidic residues" evidence="1">
    <location>
        <begin position="1"/>
        <end position="19"/>
    </location>
</feature>
<feature type="region of interest" description="Disordered" evidence="1">
    <location>
        <begin position="1"/>
        <end position="20"/>
    </location>
</feature>
<feature type="region of interest" description="Disordered" evidence="1">
    <location>
        <begin position="29"/>
        <end position="60"/>
    </location>
</feature>
<dbReference type="EMBL" id="JACEIK010002232">
    <property type="protein sequence ID" value="MCD9559847.1"/>
    <property type="molecule type" value="Genomic_DNA"/>
</dbReference>
<gene>
    <name evidence="2" type="ORF">HAX54_018171</name>
</gene>
<dbReference type="Proteomes" id="UP000823775">
    <property type="component" value="Unassembled WGS sequence"/>
</dbReference>